<evidence type="ECO:0000313" key="2">
    <source>
        <dbReference type="Proteomes" id="UP000680045"/>
    </source>
</evidence>
<organism evidence="1 2">
    <name type="scientific">Peribacillus frigoritolerans</name>
    <dbReference type="NCBI Taxonomy" id="450367"/>
    <lineage>
        <taxon>Bacteria</taxon>
        <taxon>Bacillati</taxon>
        <taxon>Bacillota</taxon>
        <taxon>Bacilli</taxon>
        <taxon>Bacillales</taxon>
        <taxon>Bacillaceae</taxon>
        <taxon>Peribacillus</taxon>
    </lineage>
</organism>
<dbReference type="Proteomes" id="UP000680045">
    <property type="component" value="Unassembled WGS sequence"/>
</dbReference>
<proteinExistence type="predicted"/>
<gene>
    <name evidence="1" type="ORF">KEH51_01410</name>
</gene>
<dbReference type="EMBL" id="JAGTPW010000002">
    <property type="protein sequence ID" value="MBR8643898.1"/>
    <property type="molecule type" value="Genomic_DNA"/>
</dbReference>
<reference evidence="1" key="1">
    <citation type="submission" date="2021-04" db="EMBL/GenBank/DDBJ databases">
        <title>Whole genome sequencing of Enterococci isolates from hospitalized patients.</title>
        <authorList>
            <person name="Ogoti B.M."/>
            <person name="Onyambu F.G."/>
        </authorList>
    </citation>
    <scope>NUCLEOTIDE SEQUENCE</scope>
    <source>
        <strain evidence="1">242</strain>
    </source>
</reference>
<comment type="caution">
    <text evidence="1">The sequence shown here is derived from an EMBL/GenBank/DDBJ whole genome shotgun (WGS) entry which is preliminary data.</text>
</comment>
<dbReference type="AlphaFoldDB" id="A0A941FFM1"/>
<evidence type="ECO:0000313" key="1">
    <source>
        <dbReference type="EMBL" id="MBR8643898.1"/>
    </source>
</evidence>
<name>A0A941FFM1_9BACI</name>
<accession>A0A941FFM1</accession>
<protein>
    <submittedName>
        <fullName evidence="1">Uncharacterized protein</fullName>
    </submittedName>
</protein>
<sequence length="53" mass="6329">MDNDDVVYLINELNKYAVVHLTYSKNNSAGFPMAQLFNLYNLERYCKEVLKYY</sequence>